<sequence>MKKGSKSNSISYTTRSTTKKGSINDLEMCNQNINQKSPPNSAQLQAIKSNKIGQNMINQNEQNYLSNLVLPVDFNNSQVILQTQNFLYKTYPKNSTETCESQQSENSNQQVYKPFANSLFMFDKKNKSNPLMEKHPDNALNDQSNRQRESISSQRASIVSQNLSYNSNLSPSISHFTQSAYSASLQSSSPKRFSLNLYKCSAEASQNPIKIFCKLEQQMQSSIILNPSSQIQHNNAQQGIHGEHYEASSSYECYSPTNNTFDKSPQNLNIKNENQKNIFGNSQQLQLKKSESEQIYEASNESEGSYQSNSDQSSINTPDISVSSSENQSDQNQSPNKYFRTDKTKINPLALAPSTAIVGHNLSTTAANQMINAFDSILKQNQNHNSINPLSNFVSRIFQSVVK</sequence>
<dbReference type="RefSeq" id="XP_001008232.3">
    <property type="nucleotide sequence ID" value="XM_001008232.3"/>
</dbReference>
<evidence type="ECO:0000256" key="1">
    <source>
        <dbReference type="SAM" id="MobiDB-lite"/>
    </source>
</evidence>
<dbReference type="GeneID" id="7846037"/>
<accession>Q22RY5</accession>
<name>Q22RY5_TETTS</name>
<dbReference type="InParanoid" id="Q22RY5"/>
<evidence type="ECO:0000313" key="3">
    <source>
        <dbReference type="Proteomes" id="UP000009168"/>
    </source>
</evidence>
<gene>
    <name evidence="2" type="ORF">TTHERM_00011530</name>
</gene>
<feature type="region of interest" description="Disordered" evidence="1">
    <location>
        <begin position="127"/>
        <end position="155"/>
    </location>
</feature>
<evidence type="ECO:0000313" key="2">
    <source>
        <dbReference type="EMBL" id="EAR87987.3"/>
    </source>
</evidence>
<dbReference type="KEGG" id="tet:TTHERM_00011530"/>
<dbReference type="AlphaFoldDB" id="Q22RY5"/>
<reference evidence="3" key="1">
    <citation type="journal article" date="2006" name="PLoS Biol.">
        <title>Macronuclear genome sequence of the ciliate Tetrahymena thermophila, a model eukaryote.</title>
        <authorList>
            <person name="Eisen J.A."/>
            <person name="Coyne R.S."/>
            <person name="Wu M."/>
            <person name="Wu D."/>
            <person name="Thiagarajan M."/>
            <person name="Wortman J.R."/>
            <person name="Badger J.H."/>
            <person name="Ren Q."/>
            <person name="Amedeo P."/>
            <person name="Jones K.M."/>
            <person name="Tallon L.J."/>
            <person name="Delcher A.L."/>
            <person name="Salzberg S.L."/>
            <person name="Silva J.C."/>
            <person name="Haas B.J."/>
            <person name="Majoros W.H."/>
            <person name="Farzad M."/>
            <person name="Carlton J.M."/>
            <person name="Smith R.K. Jr."/>
            <person name="Garg J."/>
            <person name="Pearlman R.E."/>
            <person name="Karrer K.M."/>
            <person name="Sun L."/>
            <person name="Manning G."/>
            <person name="Elde N.C."/>
            <person name="Turkewitz A.P."/>
            <person name="Asai D.J."/>
            <person name="Wilkes D.E."/>
            <person name="Wang Y."/>
            <person name="Cai H."/>
            <person name="Collins K."/>
            <person name="Stewart B.A."/>
            <person name="Lee S.R."/>
            <person name="Wilamowska K."/>
            <person name="Weinberg Z."/>
            <person name="Ruzzo W.L."/>
            <person name="Wloga D."/>
            <person name="Gaertig J."/>
            <person name="Frankel J."/>
            <person name="Tsao C.-C."/>
            <person name="Gorovsky M.A."/>
            <person name="Keeling P.J."/>
            <person name="Waller R.F."/>
            <person name="Patron N.J."/>
            <person name="Cherry J.M."/>
            <person name="Stover N.A."/>
            <person name="Krieger C.J."/>
            <person name="del Toro C."/>
            <person name="Ryder H.F."/>
            <person name="Williamson S.C."/>
            <person name="Barbeau R.A."/>
            <person name="Hamilton E.P."/>
            <person name="Orias E."/>
        </authorList>
    </citation>
    <scope>NUCLEOTIDE SEQUENCE [LARGE SCALE GENOMIC DNA]</scope>
    <source>
        <strain evidence="3">SB210</strain>
    </source>
</reference>
<dbReference type="EMBL" id="GG662845">
    <property type="protein sequence ID" value="EAR87987.3"/>
    <property type="molecule type" value="Genomic_DNA"/>
</dbReference>
<dbReference type="Proteomes" id="UP000009168">
    <property type="component" value="Unassembled WGS sequence"/>
</dbReference>
<organism evidence="2 3">
    <name type="scientific">Tetrahymena thermophila (strain SB210)</name>
    <dbReference type="NCBI Taxonomy" id="312017"/>
    <lineage>
        <taxon>Eukaryota</taxon>
        <taxon>Sar</taxon>
        <taxon>Alveolata</taxon>
        <taxon>Ciliophora</taxon>
        <taxon>Intramacronucleata</taxon>
        <taxon>Oligohymenophorea</taxon>
        <taxon>Hymenostomatida</taxon>
        <taxon>Tetrahymenina</taxon>
        <taxon>Tetrahymenidae</taxon>
        <taxon>Tetrahymena</taxon>
    </lineage>
</organism>
<feature type="region of interest" description="Disordered" evidence="1">
    <location>
        <begin position="1"/>
        <end position="21"/>
    </location>
</feature>
<feature type="compositionally biased region" description="Basic and acidic residues" evidence="1">
    <location>
        <begin position="127"/>
        <end position="137"/>
    </location>
</feature>
<keyword evidence="3" id="KW-1185">Reference proteome</keyword>
<feature type="region of interest" description="Disordered" evidence="1">
    <location>
        <begin position="289"/>
        <end position="342"/>
    </location>
</feature>
<protein>
    <submittedName>
        <fullName evidence="2">Uncharacterized protein</fullName>
    </submittedName>
</protein>
<dbReference type="HOGENOM" id="CLU_1464082_0_0_1"/>
<proteinExistence type="predicted"/>
<feature type="compositionally biased region" description="Low complexity" evidence="1">
    <location>
        <begin position="321"/>
        <end position="336"/>
    </location>
</feature>
<feature type="compositionally biased region" description="Polar residues" evidence="1">
    <location>
        <begin position="140"/>
        <end position="155"/>
    </location>
</feature>
<feature type="compositionally biased region" description="Polar residues" evidence="1">
    <location>
        <begin position="297"/>
        <end position="320"/>
    </location>
</feature>